<feature type="domain" description="Aminoglycoside phosphotransferase" evidence="1">
    <location>
        <begin position="46"/>
        <end position="242"/>
    </location>
</feature>
<dbReference type="AlphaFoldDB" id="A0A6C7E970"/>
<dbReference type="Pfam" id="PF01636">
    <property type="entry name" value="APH"/>
    <property type="match status" value="1"/>
</dbReference>
<name>A0A6C7E970_ILUCY</name>
<dbReference type="Proteomes" id="UP000011863">
    <property type="component" value="Chromosome"/>
</dbReference>
<dbReference type="InterPro" id="IPR011009">
    <property type="entry name" value="Kinase-like_dom_sf"/>
</dbReference>
<dbReference type="SUPFAM" id="SSF56112">
    <property type="entry name" value="Protein kinase-like (PK-like)"/>
    <property type="match status" value="1"/>
</dbReference>
<dbReference type="Gene3D" id="1.10.510.10">
    <property type="entry name" value="Transferase(Phosphotransferase) domain 1"/>
    <property type="match status" value="1"/>
</dbReference>
<dbReference type="EMBL" id="AP012057">
    <property type="protein sequence ID" value="BAN02950.1"/>
    <property type="molecule type" value="Genomic_DNA"/>
</dbReference>
<protein>
    <recommendedName>
        <fullName evidence="1">Aminoglycoside phosphotransferase domain-containing protein</fullName>
    </recommendedName>
</protein>
<dbReference type="RefSeq" id="WP_015442197.1">
    <property type="nucleotide sequence ID" value="NC_020520.1"/>
</dbReference>
<evidence type="ECO:0000259" key="1">
    <source>
        <dbReference type="Pfam" id="PF01636"/>
    </source>
</evidence>
<evidence type="ECO:0000313" key="2">
    <source>
        <dbReference type="EMBL" id="BAN02950.1"/>
    </source>
</evidence>
<keyword evidence="3" id="KW-1185">Reference proteome</keyword>
<sequence>MTRAYVDTRVTDLAAAERAAEVASAHWRLDAPVLMRHGMNAIYRSGDCVLRVATPSAPAQVSIELAEVLRRHDIAVPPARHTDVVEHAGMSVTAWPHLEASGEPIDWTAVGAMIRRVHRLDAEQLPPGLPVPSPTSFPWWDFDAMLAAVGDSLDADARAGIDAALDRHAGWDHFDEVVVCHGDVHPGNVVMTADGPMLIDWDLLCAAPFGWDHAPLMTWTERWGGEVGVYEAFADGYGISGRGNPSPEAFAELRLVAATLMRLKAGSANPAAMPEAQRRLAHWRGDPDAPIWRAQ</sequence>
<reference evidence="2 3" key="1">
    <citation type="journal article" date="2013" name="Int. J. Syst. Evol. Microbiol.">
        <title>Ilumatobacter nonamiense sp. nov. and Ilumatobacter coccineum sp. nov., isolated from seashore sand.</title>
        <authorList>
            <person name="Matsumoto A."/>
            <person name="Kasai H."/>
            <person name="Matsuo Y."/>
            <person name="Shizuri Y."/>
            <person name="Ichikawa N."/>
            <person name="Fujita N."/>
            <person name="Omura S."/>
            <person name="Takahashi Y."/>
        </authorList>
    </citation>
    <scope>NUCLEOTIDE SEQUENCE [LARGE SCALE GENOMIC DNA]</scope>
    <source>
        <strain evidence="3">NBRC 103263 / KCTC 29153 / YM16-304</strain>
    </source>
</reference>
<gene>
    <name evidence="2" type="ORF">YM304_26360</name>
</gene>
<proteinExistence type="predicted"/>
<accession>A0A6C7E970</accession>
<evidence type="ECO:0000313" key="3">
    <source>
        <dbReference type="Proteomes" id="UP000011863"/>
    </source>
</evidence>
<dbReference type="OrthoDB" id="3723194at2"/>
<dbReference type="InterPro" id="IPR002575">
    <property type="entry name" value="Aminoglycoside_PTrfase"/>
</dbReference>
<dbReference type="KEGG" id="aym:YM304_26360"/>
<organism evidence="2 3">
    <name type="scientific">Ilumatobacter coccineus (strain NBRC 103263 / KCTC 29153 / YM16-304)</name>
    <dbReference type="NCBI Taxonomy" id="1313172"/>
    <lineage>
        <taxon>Bacteria</taxon>
        <taxon>Bacillati</taxon>
        <taxon>Actinomycetota</taxon>
        <taxon>Acidimicrobiia</taxon>
        <taxon>Acidimicrobiales</taxon>
        <taxon>Ilumatobacteraceae</taxon>
        <taxon>Ilumatobacter</taxon>
    </lineage>
</organism>